<dbReference type="Proteomes" id="UP000256964">
    <property type="component" value="Unassembled WGS sequence"/>
</dbReference>
<organism evidence="2 3">
    <name type="scientific">Lentinus brumalis</name>
    <dbReference type="NCBI Taxonomy" id="2498619"/>
    <lineage>
        <taxon>Eukaryota</taxon>
        <taxon>Fungi</taxon>
        <taxon>Dikarya</taxon>
        <taxon>Basidiomycota</taxon>
        <taxon>Agaricomycotina</taxon>
        <taxon>Agaricomycetes</taxon>
        <taxon>Polyporales</taxon>
        <taxon>Polyporaceae</taxon>
        <taxon>Lentinus</taxon>
    </lineage>
</organism>
<evidence type="ECO:0000313" key="3">
    <source>
        <dbReference type="Proteomes" id="UP000256964"/>
    </source>
</evidence>
<feature type="compositionally biased region" description="Polar residues" evidence="1">
    <location>
        <begin position="289"/>
        <end position="300"/>
    </location>
</feature>
<dbReference type="AlphaFoldDB" id="A0A371DMQ4"/>
<evidence type="ECO:0000256" key="1">
    <source>
        <dbReference type="SAM" id="MobiDB-lite"/>
    </source>
</evidence>
<protein>
    <submittedName>
        <fullName evidence="2">Uncharacterized protein</fullName>
    </submittedName>
</protein>
<dbReference type="STRING" id="139420.A0A371DMQ4"/>
<sequence length="300" mass="33271">MASSNNVAFPMSRSARSSVLWDNTPSLSLTHHQTAAEICELFYGASPPAWQAVDRFYDPNATYENPFITATSRDTIADVHTLARHLSQLDVPKPTAILCALFRLSADHRWRDAWFRGVSMWNEVNDISECESFDGQKRTMVEHTLHILFFPGLHPHTHPSSEGAGPASSSESVMSLLLPGSANANPSVRHRYSDLSLWPPSPFHLKLPIITRLSFNEADKITHHRDFWDVKDLLGLLPGMTLVQWMSGRLAAQGIRGLVRVGRALFRSPPRDEEAAAGLSEHPPPAKSAGSNKHFTIAPQ</sequence>
<accession>A0A371DMQ4</accession>
<reference evidence="2 3" key="1">
    <citation type="journal article" date="2018" name="Biotechnol. Biofuels">
        <title>Integrative visual omics of the white-rot fungus Polyporus brumalis exposes the biotechnological potential of its oxidative enzymes for delignifying raw plant biomass.</title>
        <authorList>
            <person name="Miyauchi S."/>
            <person name="Rancon A."/>
            <person name="Drula E."/>
            <person name="Hage H."/>
            <person name="Chaduli D."/>
            <person name="Favel A."/>
            <person name="Grisel S."/>
            <person name="Henrissat B."/>
            <person name="Herpoel-Gimbert I."/>
            <person name="Ruiz-Duenas F.J."/>
            <person name="Chevret D."/>
            <person name="Hainaut M."/>
            <person name="Lin J."/>
            <person name="Wang M."/>
            <person name="Pangilinan J."/>
            <person name="Lipzen A."/>
            <person name="Lesage-Meessen L."/>
            <person name="Navarro D."/>
            <person name="Riley R."/>
            <person name="Grigoriev I.V."/>
            <person name="Zhou S."/>
            <person name="Raouche S."/>
            <person name="Rosso M.N."/>
        </authorList>
    </citation>
    <scope>NUCLEOTIDE SEQUENCE [LARGE SCALE GENOMIC DNA]</scope>
    <source>
        <strain evidence="2 3">BRFM 1820</strain>
    </source>
</reference>
<keyword evidence="3" id="KW-1185">Reference proteome</keyword>
<proteinExistence type="predicted"/>
<evidence type="ECO:0000313" key="2">
    <source>
        <dbReference type="EMBL" id="RDX53817.1"/>
    </source>
</evidence>
<dbReference type="OrthoDB" id="9995831at2759"/>
<feature type="region of interest" description="Disordered" evidence="1">
    <location>
        <begin position="271"/>
        <end position="300"/>
    </location>
</feature>
<name>A0A371DMQ4_9APHY</name>
<gene>
    <name evidence="2" type="ORF">OH76DRAFT_1398957</name>
</gene>
<dbReference type="EMBL" id="KZ857386">
    <property type="protein sequence ID" value="RDX53817.1"/>
    <property type="molecule type" value="Genomic_DNA"/>
</dbReference>